<name>A0AAD4BJI6_BOLED</name>
<dbReference type="AlphaFoldDB" id="A0AAD4BJI6"/>
<dbReference type="Proteomes" id="UP001194468">
    <property type="component" value="Unassembled WGS sequence"/>
</dbReference>
<reference evidence="1" key="2">
    <citation type="journal article" date="2020" name="Nat. Commun.">
        <title>Large-scale genome sequencing of mycorrhizal fungi provides insights into the early evolution of symbiotic traits.</title>
        <authorList>
            <person name="Miyauchi S."/>
            <person name="Kiss E."/>
            <person name="Kuo A."/>
            <person name="Drula E."/>
            <person name="Kohler A."/>
            <person name="Sanchez-Garcia M."/>
            <person name="Morin E."/>
            <person name="Andreopoulos B."/>
            <person name="Barry K.W."/>
            <person name="Bonito G."/>
            <person name="Buee M."/>
            <person name="Carver A."/>
            <person name="Chen C."/>
            <person name="Cichocki N."/>
            <person name="Clum A."/>
            <person name="Culley D."/>
            <person name="Crous P.W."/>
            <person name="Fauchery L."/>
            <person name="Girlanda M."/>
            <person name="Hayes R.D."/>
            <person name="Keri Z."/>
            <person name="LaButti K."/>
            <person name="Lipzen A."/>
            <person name="Lombard V."/>
            <person name="Magnuson J."/>
            <person name="Maillard F."/>
            <person name="Murat C."/>
            <person name="Nolan M."/>
            <person name="Ohm R.A."/>
            <person name="Pangilinan J."/>
            <person name="Pereira M.F."/>
            <person name="Perotto S."/>
            <person name="Peter M."/>
            <person name="Pfister S."/>
            <person name="Riley R."/>
            <person name="Sitrit Y."/>
            <person name="Stielow J.B."/>
            <person name="Szollosi G."/>
            <person name="Zifcakova L."/>
            <person name="Stursova M."/>
            <person name="Spatafora J.W."/>
            <person name="Tedersoo L."/>
            <person name="Vaario L.M."/>
            <person name="Yamada A."/>
            <person name="Yan M."/>
            <person name="Wang P."/>
            <person name="Xu J."/>
            <person name="Bruns T."/>
            <person name="Baldrian P."/>
            <person name="Vilgalys R."/>
            <person name="Dunand C."/>
            <person name="Henrissat B."/>
            <person name="Grigoriev I.V."/>
            <person name="Hibbett D."/>
            <person name="Nagy L.G."/>
            <person name="Martin F.M."/>
        </authorList>
    </citation>
    <scope>NUCLEOTIDE SEQUENCE</scope>
    <source>
        <strain evidence="1">BED1</strain>
    </source>
</reference>
<comment type="caution">
    <text evidence="1">The sequence shown here is derived from an EMBL/GenBank/DDBJ whole genome shotgun (WGS) entry which is preliminary data.</text>
</comment>
<keyword evidence="2" id="KW-1185">Reference proteome</keyword>
<proteinExistence type="predicted"/>
<evidence type="ECO:0000313" key="1">
    <source>
        <dbReference type="EMBL" id="KAF8431832.1"/>
    </source>
</evidence>
<organism evidence="1 2">
    <name type="scientific">Boletus edulis BED1</name>
    <dbReference type="NCBI Taxonomy" id="1328754"/>
    <lineage>
        <taxon>Eukaryota</taxon>
        <taxon>Fungi</taxon>
        <taxon>Dikarya</taxon>
        <taxon>Basidiomycota</taxon>
        <taxon>Agaricomycotina</taxon>
        <taxon>Agaricomycetes</taxon>
        <taxon>Agaricomycetidae</taxon>
        <taxon>Boletales</taxon>
        <taxon>Boletineae</taxon>
        <taxon>Boletaceae</taxon>
        <taxon>Boletoideae</taxon>
        <taxon>Boletus</taxon>
    </lineage>
</organism>
<gene>
    <name evidence="1" type="ORF">L210DRAFT_2892476</name>
</gene>
<protein>
    <submittedName>
        <fullName evidence="1">Uncharacterized protein</fullName>
    </submittedName>
</protein>
<reference evidence="1" key="1">
    <citation type="submission" date="2019-10" db="EMBL/GenBank/DDBJ databases">
        <authorList>
            <consortium name="DOE Joint Genome Institute"/>
            <person name="Kuo A."/>
            <person name="Miyauchi S."/>
            <person name="Kiss E."/>
            <person name="Drula E."/>
            <person name="Kohler A."/>
            <person name="Sanchez-Garcia M."/>
            <person name="Andreopoulos B."/>
            <person name="Barry K.W."/>
            <person name="Bonito G."/>
            <person name="Buee M."/>
            <person name="Carver A."/>
            <person name="Chen C."/>
            <person name="Cichocki N."/>
            <person name="Clum A."/>
            <person name="Culley D."/>
            <person name="Crous P.W."/>
            <person name="Fauchery L."/>
            <person name="Girlanda M."/>
            <person name="Hayes R."/>
            <person name="Keri Z."/>
            <person name="LaButti K."/>
            <person name="Lipzen A."/>
            <person name="Lombard V."/>
            <person name="Magnuson J."/>
            <person name="Maillard F."/>
            <person name="Morin E."/>
            <person name="Murat C."/>
            <person name="Nolan M."/>
            <person name="Ohm R."/>
            <person name="Pangilinan J."/>
            <person name="Pereira M."/>
            <person name="Perotto S."/>
            <person name="Peter M."/>
            <person name="Riley R."/>
            <person name="Sitrit Y."/>
            <person name="Stielow B."/>
            <person name="Szollosi G."/>
            <person name="Zifcakova L."/>
            <person name="Stursova M."/>
            <person name="Spatafora J.W."/>
            <person name="Tedersoo L."/>
            <person name="Vaario L.-M."/>
            <person name="Yamada A."/>
            <person name="Yan M."/>
            <person name="Wang P."/>
            <person name="Xu J."/>
            <person name="Bruns T."/>
            <person name="Baldrian P."/>
            <person name="Vilgalys R."/>
            <person name="Henrissat B."/>
            <person name="Grigoriev I.V."/>
            <person name="Hibbett D."/>
            <person name="Nagy L.G."/>
            <person name="Martin F.M."/>
        </authorList>
    </citation>
    <scope>NUCLEOTIDE SEQUENCE</scope>
    <source>
        <strain evidence="1">BED1</strain>
    </source>
</reference>
<evidence type="ECO:0000313" key="2">
    <source>
        <dbReference type="Proteomes" id="UP001194468"/>
    </source>
</evidence>
<sequence>MLEHVEVSLPSVKPHVKPHQNESWPSKIPTDVETRLYILHSVQEGHESAGICRVLQQGGTCSDPIIARGEIEPQGGKLMGVLRLFLSRLLLNRHYDLVALFVAEGSPVPLHCHADYAKILSTLKILLQADEFAEAAQSPLTEESLILSALHTCFWLNDIIEQDFIDMKRRVIQVGYDPLGAISSADKLRCTAIQRVESPSRSPLHWYRHIPLLSKDYHDYERYEPRS</sequence>
<dbReference type="EMBL" id="WHUW01000046">
    <property type="protein sequence ID" value="KAF8431832.1"/>
    <property type="molecule type" value="Genomic_DNA"/>
</dbReference>
<accession>A0AAD4BJI6</accession>